<protein>
    <recommendedName>
        <fullName evidence="3">Peptidase S9 prolyl oligopeptidase catalytic domain-containing protein</fullName>
    </recommendedName>
</protein>
<dbReference type="Proteomes" id="UP000028712">
    <property type="component" value="Unassembled WGS sequence"/>
</dbReference>
<keyword evidence="2" id="KW-0472">Membrane</keyword>
<dbReference type="STRING" id="991.IW20_22210"/>
<comment type="caution">
    <text evidence="4">The sequence shown here is derived from an EMBL/GenBank/DDBJ whole genome shotgun (WGS) entry which is preliminary data.</text>
</comment>
<dbReference type="Gene3D" id="3.40.50.1820">
    <property type="entry name" value="alpha/beta hydrolase"/>
    <property type="match status" value="1"/>
</dbReference>
<reference evidence="5 7" key="2">
    <citation type="submission" date="2016-11" db="EMBL/GenBank/DDBJ databases">
        <title>Whole genomes of Flavobacteriaceae.</title>
        <authorList>
            <person name="Stine C."/>
            <person name="Li C."/>
            <person name="Tadesse D."/>
        </authorList>
    </citation>
    <scope>NUCLEOTIDE SEQUENCE [LARGE SCALE GENOMIC DNA]</scope>
    <source>
        <strain evidence="5 7">ATCC 29551</strain>
    </source>
</reference>
<dbReference type="InterPro" id="IPR029058">
    <property type="entry name" value="AB_hydrolase_fold"/>
</dbReference>
<dbReference type="eggNOG" id="COG1506">
    <property type="taxonomic scope" value="Bacteria"/>
</dbReference>
<evidence type="ECO:0000313" key="4">
    <source>
        <dbReference type="EMBL" id="KFF09828.1"/>
    </source>
</evidence>
<name>A0A085ZZG4_FLAHY</name>
<evidence type="ECO:0000256" key="1">
    <source>
        <dbReference type="ARBA" id="ARBA00022801"/>
    </source>
</evidence>
<feature type="transmembrane region" description="Helical" evidence="2">
    <location>
        <begin position="12"/>
        <end position="34"/>
    </location>
</feature>
<dbReference type="PANTHER" id="PTHR42776:SF4">
    <property type="entry name" value="ACYLAMINO-ACID-RELEASING ENZYME"/>
    <property type="match status" value="1"/>
</dbReference>
<dbReference type="PANTHER" id="PTHR42776">
    <property type="entry name" value="SERINE PEPTIDASE S9 FAMILY MEMBER"/>
    <property type="match status" value="1"/>
</dbReference>
<keyword evidence="2" id="KW-0812">Transmembrane</keyword>
<evidence type="ECO:0000313" key="7">
    <source>
        <dbReference type="Proteomes" id="UP000198424"/>
    </source>
</evidence>
<dbReference type="Pfam" id="PF00326">
    <property type="entry name" value="Peptidase_S9"/>
    <property type="match status" value="1"/>
</dbReference>
<keyword evidence="2" id="KW-1133">Transmembrane helix</keyword>
<dbReference type="InterPro" id="IPR011042">
    <property type="entry name" value="6-blade_b-propeller_TolB-like"/>
</dbReference>
<evidence type="ECO:0000256" key="2">
    <source>
        <dbReference type="SAM" id="Phobius"/>
    </source>
</evidence>
<dbReference type="GO" id="GO:0004252">
    <property type="term" value="F:serine-type endopeptidase activity"/>
    <property type="evidence" value="ECO:0007669"/>
    <property type="project" value="TreeGrafter"/>
</dbReference>
<evidence type="ECO:0000313" key="5">
    <source>
        <dbReference type="EMBL" id="OXA87337.1"/>
    </source>
</evidence>
<evidence type="ECO:0000313" key="6">
    <source>
        <dbReference type="Proteomes" id="UP000028712"/>
    </source>
</evidence>
<accession>A0A085ZZG4</accession>
<reference evidence="4 6" key="1">
    <citation type="submission" date="2014-07" db="EMBL/GenBank/DDBJ databases">
        <title>Genome of Flavobacterium hydatis DSM 2063.</title>
        <authorList>
            <person name="Pipes S.E."/>
            <person name="Stropko S.J."/>
            <person name="Newman J.D."/>
        </authorList>
    </citation>
    <scope>NUCLEOTIDE SEQUENCE [LARGE SCALE GENOMIC DNA]</scope>
    <source>
        <strain evidence="4 6">DSM 2063</strain>
    </source>
</reference>
<sequence>MHVSIGNYSQRLIQKSFFLVLFFILPLVACPLWGQVVQKKQLVSSDYYGWGKIIIDKVSPDEKWVCYKMEYEKGGDTLFIRNHFSHKSYSFPKGRNGFFAGNKFICKIDKGITIVDLKTAFRENLSDVDRYSYNQQTEQLIFLLADKEANKKLAIRSFKNSTIREIKDVTDFSLSPSGNHLAYFSNNNKTSFVFQINLKSKEGPKLIALNKKGNFMGFTWNKNGNALAFYQQDRNMKINALIYYLSKEDKLYKLDSASAVVFPKNTDIIYENLNGIFISDDAEKVFFSIKNQEEIISKSHQSDVEIWNGNDKWTYLQEKNFGNFENGPKTVMWIPKTNYFSAVTSNEFPKVILSGNYKYAIISNPKQYEPQFDFNGPRDYYLLDLSTFQKSLLLQRQSYDHKNLIASPKGKSFAYFSENNWWVYNFEEKKHINLTASLGVKFTAKLHDLQIESICGSPGWTVDDNELVFYDKYDIWVVSTSGNEARRLTRGKEEKIRFRIADMPNKNIDNYIYDGLISREIDVQKELILQAEGEDGKTGYFIWSPDGSLEPIVYKDSFIDQLNYGTEKKNFYFREQKFDISPKLILKERSKEPITIFKSNPQQENFFWGKSQLINYNSDGNFLKAVLYYPAQYDSKKKYPMIVKIYDRQSNQLHKFENPTYNNVNGFNTTLFTSENYFVLKPDLLLEAKNPGVSALSCVISAVNKVVETGIVDSSKIGLMGHSYGGFESSFIITQTQLFSAAIASGAITDLNSYYHTINSRSGKPDMWRFGIEQWTMLATPYEAPESYWSNSPIAHVKNVNTPTLLWTGKIDSQVNPSQSFEFYLALRRLGKKCIMLQYPDENHLLINSLNQKDVTERTMDWFRYFLKNDQSAMWIEKGTK</sequence>
<proteinExistence type="predicted"/>
<dbReference type="AlphaFoldDB" id="A0A085ZZG4"/>
<evidence type="ECO:0000259" key="3">
    <source>
        <dbReference type="Pfam" id="PF00326"/>
    </source>
</evidence>
<dbReference type="EMBL" id="JPRM01000045">
    <property type="protein sequence ID" value="KFF09828.1"/>
    <property type="molecule type" value="Genomic_DNA"/>
</dbReference>
<dbReference type="EMBL" id="MUGY01000040">
    <property type="protein sequence ID" value="OXA87337.1"/>
    <property type="molecule type" value="Genomic_DNA"/>
</dbReference>
<keyword evidence="7" id="KW-1185">Reference proteome</keyword>
<dbReference type="Gene3D" id="2.120.10.30">
    <property type="entry name" value="TolB, C-terminal domain"/>
    <property type="match status" value="1"/>
</dbReference>
<keyword evidence="1" id="KW-0378">Hydrolase</keyword>
<dbReference type="InterPro" id="IPR001375">
    <property type="entry name" value="Peptidase_S9_cat"/>
</dbReference>
<dbReference type="SUPFAM" id="SSF53474">
    <property type="entry name" value="alpha/beta-Hydrolases"/>
    <property type="match status" value="1"/>
</dbReference>
<dbReference type="Proteomes" id="UP000198424">
    <property type="component" value="Unassembled WGS sequence"/>
</dbReference>
<dbReference type="SUPFAM" id="SSF82171">
    <property type="entry name" value="DPP6 N-terminal domain-like"/>
    <property type="match status" value="1"/>
</dbReference>
<organism evidence="4 6">
    <name type="scientific">Flavobacterium hydatis</name>
    <name type="common">Cytophaga aquatilis</name>
    <dbReference type="NCBI Taxonomy" id="991"/>
    <lineage>
        <taxon>Bacteria</taxon>
        <taxon>Pseudomonadati</taxon>
        <taxon>Bacteroidota</taxon>
        <taxon>Flavobacteriia</taxon>
        <taxon>Flavobacteriales</taxon>
        <taxon>Flavobacteriaceae</taxon>
        <taxon>Flavobacterium</taxon>
    </lineage>
</organism>
<dbReference type="GO" id="GO:0006508">
    <property type="term" value="P:proteolysis"/>
    <property type="evidence" value="ECO:0007669"/>
    <property type="project" value="InterPro"/>
</dbReference>
<gene>
    <name evidence="5" type="ORF">B0A62_22930</name>
    <name evidence="4" type="ORF">IW20_22210</name>
</gene>
<feature type="domain" description="Peptidase S9 prolyl oligopeptidase catalytic" evidence="3">
    <location>
        <begin position="699"/>
        <end position="868"/>
    </location>
</feature>